<reference evidence="7" key="1">
    <citation type="submission" date="2020-07" db="EMBL/GenBank/DDBJ databases">
        <title>Huge and variable diversity of episymbiotic CPR bacteria and DPANN archaea in groundwater ecosystems.</title>
        <authorList>
            <person name="He C.Y."/>
            <person name="Keren R."/>
            <person name="Whittaker M."/>
            <person name="Farag I.F."/>
            <person name="Doudna J."/>
            <person name="Cate J.H.D."/>
            <person name="Banfield J.F."/>
        </authorList>
    </citation>
    <scope>NUCLEOTIDE SEQUENCE</scope>
    <source>
        <strain evidence="7">NC_groundwater_717_Ag_S-0.2um_59_8</strain>
    </source>
</reference>
<dbReference type="EMBL" id="JACPSX010000195">
    <property type="protein sequence ID" value="MBI3015411.1"/>
    <property type="molecule type" value="Genomic_DNA"/>
</dbReference>
<dbReference type="Gene3D" id="3.30.2170.10">
    <property type="entry name" value="archaeoglobus fulgidus dsm 4304 superfamily"/>
    <property type="match status" value="1"/>
</dbReference>
<feature type="site" description="Interaction with target DNA" evidence="6">
    <location>
        <position position="81"/>
    </location>
</feature>
<keyword evidence="6" id="KW-0234">DNA repair</keyword>
<dbReference type="GO" id="GO:0006281">
    <property type="term" value="P:DNA repair"/>
    <property type="evidence" value="ECO:0007669"/>
    <property type="project" value="UniProtKB-UniRule"/>
</dbReference>
<dbReference type="Proteomes" id="UP000741360">
    <property type="component" value="Unassembled WGS sequence"/>
</dbReference>
<evidence type="ECO:0000256" key="3">
    <source>
        <dbReference type="ARBA" id="ARBA00022722"/>
    </source>
</evidence>
<feature type="binding site" evidence="6">
    <location>
        <position position="111"/>
    </location>
    <ligand>
        <name>Mg(2+)</name>
        <dbReference type="ChEBI" id="CHEBI:18420"/>
    </ligand>
</feature>
<evidence type="ECO:0000256" key="6">
    <source>
        <dbReference type="HAMAP-Rule" id="MF_00801"/>
    </source>
</evidence>
<evidence type="ECO:0000256" key="4">
    <source>
        <dbReference type="ARBA" id="ARBA00022759"/>
    </source>
</evidence>
<accession>A0A932GQB9</accession>
<dbReference type="PANTHER" id="PTHR28511">
    <property type="entry name" value="ENDONUCLEASE V"/>
    <property type="match status" value="1"/>
</dbReference>
<evidence type="ECO:0000256" key="5">
    <source>
        <dbReference type="ARBA" id="ARBA00022801"/>
    </source>
</evidence>
<keyword evidence="6" id="KW-0460">Magnesium</keyword>
<keyword evidence="3 6" id="KW-0540">Nuclease</keyword>
<evidence type="ECO:0000313" key="8">
    <source>
        <dbReference type="Proteomes" id="UP000741360"/>
    </source>
</evidence>
<keyword evidence="4 6" id="KW-0255">Endonuclease</keyword>
<keyword evidence="5 6" id="KW-0378">Hydrolase</keyword>
<comment type="cofactor">
    <cofactor evidence="6">
        <name>Mg(2+)</name>
        <dbReference type="ChEBI" id="CHEBI:18420"/>
    </cofactor>
</comment>
<dbReference type="GO" id="GO:0000287">
    <property type="term" value="F:magnesium ion binding"/>
    <property type="evidence" value="ECO:0007669"/>
    <property type="project" value="UniProtKB-UniRule"/>
</dbReference>
<dbReference type="AlphaFoldDB" id="A0A932GQB9"/>
<feature type="binding site" evidence="6">
    <location>
        <position position="43"/>
    </location>
    <ligand>
        <name>Mg(2+)</name>
        <dbReference type="ChEBI" id="CHEBI:18420"/>
    </ligand>
</feature>
<dbReference type="GO" id="GO:0016891">
    <property type="term" value="F:RNA endonuclease activity producing 5'-phosphomonoesters, hydrolytic mechanism"/>
    <property type="evidence" value="ECO:0007669"/>
    <property type="project" value="TreeGrafter"/>
</dbReference>
<comment type="subcellular location">
    <subcellularLocation>
        <location evidence="1 6">Cytoplasm</location>
    </subcellularLocation>
</comment>
<name>A0A932GQB9_UNCTE</name>
<dbReference type="GO" id="GO:0043737">
    <property type="term" value="F:deoxyribonuclease V activity"/>
    <property type="evidence" value="ECO:0007669"/>
    <property type="project" value="UniProtKB-UniRule"/>
</dbReference>
<organism evidence="7 8">
    <name type="scientific">Tectimicrobiota bacterium</name>
    <dbReference type="NCBI Taxonomy" id="2528274"/>
    <lineage>
        <taxon>Bacteria</taxon>
        <taxon>Pseudomonadati</taxon>
        <taxon>Nitrospinota/Tectimicrobiota group</taxon>
        <taxon>Candidatus Tectimicrobiota</taxon>
    </lineage>
</organism>
<comment type="similarity">
    <text evidence="6">Belongs to the endonuclease V family.</text>
</comment>
<evidence type="ECO:0000256" key="1">
    <source>
        <dbReference type="ARBA" id="ARBA00004496"/>
    </source>
</evidence>
<keyword evidence="2 6" id="KW-0963">Cytoplasm</keyword>
<comment type="catalytic activity">
    <reaction evidence="6">
        <text>Endonucleolytic cleavage at apurinic or apyrimidinic sites to products with a 5'-phosphate.</text>
        <dbReference type="EC" id="3.1.21.7"/>
    </reaction>
</comment>
<proteinExistence type="inferred from homology"/>
<keyword evidence="6" id="KW-0479">Metal-binding</keyword>
<comment type="function">
    <text evidence="6">DNA repair enzyme involved in the repair of deaminated bases. Selectively cleaves double-stranded DNA at the second phosphodiester bond 3' to a deoxyinosine leaving behind the intact lesion on the nicked DNA.</text>
</comment>
<protein>
    <recommendedName>
        <fullName evidence="6">Endonuclease V</fullName>
        <ecNumber evidence="6">3.1.21.7</ecNumber>
    </recommendedName>
    <alternativeName>
        <fullName evidence="6">Deoxyinosine 3'endonuclease</fullName>
    </alternativeName>
    <alternativeName>
        <fullName evidence="6">Deoxyribonuclease V</fullName>
        <shortName evidence="6">DNase V</shortName>
    </alternativeName>
</protein>
<gene>
    <name evidence="6 7" type="primary">nfi</name>
    <name evidence="7" type="ORF">HYY65_10200</name>
</gene>
<dbReference type="GO" id="GO:0005737">
    <property type="term" value="C:cytoplasm"/>
    <property type="evidence" value="ECO:0007669"/>
    <property type="project" value="UniProtKB-SubCell"/>
</dbReference>
<sequence>MNYLRLHSWNVSPKEAVQIQRRLAPLVKTSGRKKTLHTIAGIDVSYNRKDPLLHAGVVVLSCEDLEVLEVSCASGTVTFPYVPGLLSFREIPVVLKAWRKLKVRPDCILCDGQGLAHPRRFGLACHLGLVLDLPSVGCAKSRLLGTYEEPGFSRGSRSPLWDRGEEIGAVLRTQDGVAPVFVSVGHKITLDRAIDLVLSTCRRYRLPEPIREAHRRVNERRRLEL</sequence>
<dbReference type="NCBIfam" id="NF008629">
    <property type="entry name" value="PRK11617.1"/>
    <property type="match status" value="1"/>
</dbReference>
<dbReference type="CDD" id="cd06559">
    <property type="entry name" value="Endonuclease_V"/>
    <property type="match status" value="1"/>
</dbReference>
<dbReference type="PANTHER" id="PTHR28511:SF1">
    <property type="entry name" value="ENDONUCLEASE V"/>
    <property type="match status" value="1"/>
</dbReference>
<evidence type="ECO:0000313" key="7">
    <source>
        <dbReference type="EMBL" id="MBI3015411.1"/>
    </source>
</evidence>
<dbReference type="EC" id="3.1.21.7" evidence="6"/>
<dbReference type="GO" id="GO:0003727">
    <property type="term" value="F:single-stranded RNA binding"/>
    <property type="evidence" value="ECO:0007669"/>
    <property type="project" value="TreeGrafter"/>
</dbReference>
<evidence type="ECO:0000256" key="2">
    <source>
        <dbReference type="ARBA" id="ARBA00022490"/>
    </source>
</evidence>
<dbReference type="InterPro" id="IPR007581">
    <property type="entry name" value="Endonuclease-V"/>
</dbReference>
<comment type="caution">
    <text evidence="7">The sequence shown here is derived from an EMBL/GenBank/DDBJ whole genome shotgun (WGS) entry which is preliminary data.</text>
</comment>
<keyword evidence="6" id="KW-0227">DNA damage</keyword>
<dbReference type="HAMAP" id="MF_00801">
    <property type="entry name" value="Endonuclease_5"/>
    <property type="match status" value="1"/>
</dbReference>
<dbReference type="Pfam" id="PF04493">
    <property type="entry name" value="Endonuclease_5"/>
    <property type="match status" value="1"/>
</dbReference>